<dbReference type="Proteomes" id="UP000192813">
    <property type="component" value="Unassembled WGS sequence"/>
</dbReference>
<dbReference type="InterPro" id="IPR008949">
    <property type="entry name" value="Isoprenoid_synthase_dom_sf"/>
</dbReference>
<dbReference type="GO" id="GO:0051996">
    <property type="term" value="F:squalene synthase [NAD(P)H] activity"/>
    <property type="evidence" value="ECO:0007669"/>
    <property type="project" value="InterPro"/>
</dbReference>
<gene>
    <name evidence="4" type="ORF">A6J77_006785</name>
</gene>
<evidence type="ECO:0000313" key="4">
    <source>
        <dbReference type="EMBL" id="PNL91946.1"/>
    </source>
</evidence>
<dbReference type="InterPro" id="IPR033904">
    <property type="entry name" value="Trans_IPPS_HH"/>
</dbReference>
<dbReference type="Gene3D" id="1.10.600.10">
    <property type="entry name" value="Farnesyl Diphosphate Synthase"/>
    <property type="match status" value="1"/>
</dbReference>
<dbReference type="AlphaFoldDB" id="A0A2J9PNT2"/>
<evidence type="ECO:0000256" key="3">
    <source>
        <dbReference type="ARBA" id="ARBA00022746"/>
    </source>
</evidence>
<name>A0A2J9PNT2_9LACT</name>
<dbReference type="CDD" id="cd00683">
    <property type="entry name" value="Trans_IPPS_HH"/>
    <property type="match status" value="1"/>
</dbReference>
<evidence type="ECO:0000256" key="1">
    <source>
        <dbReference type="ARBA" id="ARBA00004829"/>
    </source>
</evidence>
<proteinExistence type="predicted"/>
<keyword evidence="2" id="KW-0808">Transferase</keyword>
<evidence type="ECO:0000256" key="2">
    <source>
        <dbReference type="ARBA" id="ARBA00022679"/>
    </source>
</evidence>
<dbReference type="InterPro" id="IPR002060">
    <property type="entry name" value="Squ/phyt_synthse"/>
</dbReference>
<organism evidence="4 5">
    <name type="scientific">Aerococcus viridans</name>
    <dbReference type="NCBI Taxonomy" id="1377"/>
    <lineage>
        <taxon>Bacteria</taxon>
        <taxon>Bacillati</taxon>
        <taxon>Bacillota</taxon>
        <taxon>Bacilli</taxon>
        <taxon>Lactobacillales</taxon>
        <taxon>Aerococcaceae</taxon>
        <taxon>Aerococcus</taxon>
    </lineage>
</organism>
<sequence>MTRVRVREEREIMARNRSLSASYKASENTMAEASKSFYQAFRLLPKETFESVAALYTYNRYVDDIADSGDLTQEEALRRLDDLEAQILNIETSEEEPFAWWLAFKDTISTYQVSTDALLKQIQGQRMDILGYKVVDMADLVAYASNVAGSVGEMLLPLLVDEATEINQAMCQAAIDLGIGMQLTNILRDVGEDYRERQRIYLPQTLLDLYGVDEAMIKQLSYKGGNIPQNWIDLWEHLYQIADQYYYSIEPFLKDFSQAAQLPILTSAYIYHGIGDAVRKANYNCFTQRNYTSSIERARLIYQAKKVLDDT</sequence>
<evidence type="ECO:0000313" key="5">
    <source>
        <dbReference type="Proteomes" id="UP000192813"/>
    </source>
</evidence>
<comment type="pathway">
    <text evidence="1">Carotenoid biosynthesis.</text>
</comment>
<dbReference type="InterPro" id="IPR019845">
    <property type="entry name" value="Squalene/phytoene_synthase_CS"/>
</dbReference>
<dbReference type="SFLD" id="SFLDS00005">
    <property type="entry name" value="Isoprenoid_Synthase_Type_I"/>
    <property type="match status" value="1"/>
</dbReference>
<dbReference type="GO" id="GO:0016117">
    <property type="term" value="P:carotenoid biosynthetic process"/>
    <property type="evidence" value="ECO:0007669"/>
    <property type="project" value="UniProtKB-KW"/>
</dbReference>
<dbReference type="Pfam" id="PF00494">
    <property type="entry name" value="SQS_PSY"/>
    <property type="match status" value="1"/>
</dbReference>
<dbReference type="PANTHER" id="PTHR31480">
    <property type="entry name" value="BIFUNCTIONAL LYCOPENE CYCLASE/PHYTOENE SYNTHASE"/>
    <property type="match status" value="1"/>
</dbReference>
<comment type="caution">
    <text evidence="4">The sequence shown here is derived from an EMBL/GenBank/DDBJ whole genome shotgun (WGS) entry which is preliminary data.</text>
</comment>
<reference evidence="5" key="1">
    <citation type="submission" date="2017-12" db="EMBL/GenBank/DDBJ databases">
        <title>FDA dAtabase for Regulatory Grade micrObial Sequences (FDA-ARGOS): Supporting development and validation of Infectious Disease Dx tests.</title>
        <authorList>
            <person name="Hoffmann M."/>
            <person name="Allard M."/>
            <person name="Evans P."/>
            <person name="Brown E."/>
            <person name="Tallon L."/>
            <person name="Sadzewicz L."/>
            <person name="Sengamalay N."/>
            <person name="Ott S."/>
            <person name="Godinez A."/>
            <person name="Nagaraj S."/>
            <person name="Vavikolanu K."/>
            <person name="Aluvathingal J."/>
            <person name="Nadendla S."/>
            <person name="Sichtig H."/>
        </authorList>
    </citation>
    <scope>NUCLEOTIDE SEQUENCE [LARGE SCALE GENOMIC DNA]</scope>
    <source>
        <strain evidence="5">FDAARGOS_249</strain>
    </source>
</reference>
<dbReference type="SUPFAM" id="SSF48576">
    <property type="entry name" value="Terpenoid synthases"/>
    <property type="match status" value="1"/>
</dbReference>
<dbReference type="PROSITE" id="PS01045">
    <property type="entry name" value="SQUALEN_PHYTOEN_SYN_2"/>
    <property type="match status" value="1"/>
</dbReference>
<dbReference type="SFLD" id="SFLDG01018">
    <property type="entry name" value="Squalene/Phytoene_Synthase_Lik"/>
    <property type="match status" value="1"/>
</dbReference>
<dbReference type="InterPro" id="IPR044843">
    <property type="entry name" value="Trans_IPPS_bact-type"/>
</dbReference>
<dbReference type="SFLD" id="SFLDG01212">
    <property type="entry name" value="Phytoene_synthase_like"/>
    <property type="match status" value="1"/>
</dbReference>
<accession>A0A2J9PNT2</accession>
<keyword evidence="3" id="KW-0125">Carotenoid biosynthesis</keyword>
<dbReference type="EMBL" id="NBTM02000001">
    <property type="protein sequence ID" value="PNL91946.1"/>
    <property type="molecule type" value="Genomic_DNA"/>
</dbReference>
<protein>
    <submittedName>
        <fullName evidence="4">Squalene/phytoene synthase family protein</fullName>
    </submittedName>
</protein>
<dbReference type="GO" id="GO:0004311">
    <property type="term" value="F:geranylgeranyl diphosphate synthase activity"/>
    <property type="evidence" value="ECO:0007669"/>
    <property type="project" value="InterPro"/>
</dbReference>